<name>M2Y4A7_GALSU</name>
<reference evidence="2" key="1">
    <citation type="journal article" date="2013" name="Science">
        <title>Gene transfer from bacteria and archaea facilitated evolution of an extremophilic eukaryote.</title>
        <authorList>
            <person name="Schonknecht G."/>
            <person name="Chen W.H."/>
            <person name="Ternes C.M."/>
            <person name="Barbier G.G."/>
            <person name="Shrestha R.P."/>
            <person name="Stanke M."/>
            <person name="Brautigam A."/>
            <person name="Baker B.J."/>
            <person name="Banfield J.F."/>
            <person name="Garavito R.M."/>
            <person name="Carr K."/>
            <person name="Wilkerson C."/>
            <person name="Rensing S.A."/>
            <person name="Gagneul D."/>
            <person name="Dickenson N.E."/>
            <person name="Oesterhelt C."/>
            <person name="Lercher M.J."/>
            <person name="Weber A.P."/>
        </authorList>
    </citation>
    <scope>NUCLEOTIDE SEQUENCE [LARGE SCALE GENOMIC DNA]</scope>
    <source>
        <strain evidence="2">074W</strain>
    </source>
</reference>
<dbReference type="KEGG" id="gsl:Gasu_21260"/>
<evidence type="ECO:0000313" key="2">
    <source>
        <dbReference type="Proteomes" id="UP000030680"/>
    </source>
</evidence>
<gene>
    <name evidence="1" type="ORF">Gasu_21260</name>
</gene>
<dbReference type="RefSeq" id="XP_005707189.1">
    <property type="nucleotide sequence ID" value="XM_005707132.1"/>
</dbReference>
<evidence type="ECO:0000313" key="1">
    <source>
        <dbReference type="EMBL" id="EME30669.1"/>
    </source>
</evidence>
<organism evidence="1 2">
    <name type="scientific">Galdieria sulphuraria</name>
    <name type="common">Red alga</name>
    <dbReference type="NCBI Taxonomy" id="130081"/>
    <lineage>
        <taxon>Eukaryota</taxon>
        <taxon>Rhodophyta</taxon>
        <taxon>Bangiophyceae</taxon>
        <taxon>Galdieriales</taxon>
        <taxon>Galdieriaceae</taxon>
        <taxon>Galdieria</taxon>
    </lineage>
</organism>
<dbReference type="AlphaFoldDB" id="M2Y4A7"/>
<keyword evidence="2" id="KW-1185">Reference proteome</keyword>
<dbReference type="EMBL" id="KB454498">
    <property type="protein sequence ID" value="EME30669.1"/>
    <property type="molecule type" value="Genomic_DNA"/>
</dbReference>
<sequence length="421" mass="45376">MATPKGSELNKIICWNLGTNVCYVPDEEKTYPIAVVSCPPKSTIVGFKGESFNYEGNKYVANVGIYCGSTINTPSFSSTGSISLTNSSSVVIPAGFQQKIVLNTRGLGINDAYSNVIFNCPSYLESIQGLNSELGCFYLRIPTAVEPNEQFQVQYYVFPSASNMQNGTTAGQNSMLPAVTGPDNGSQVFFFYSNFCVESLQSTALPRKVEGNCPVGIKTDYLESPVGYCLEIVNKECPNVSNVVLFPGANLSLSNEPLLVEISWVYENSSEPEAGDCAAIGLFSDTSETFSGYGSYAPSNSSGLAIYSQFKPGTYPAIQYNDSLNYSTTPLSKASYGSCYTYTQIKLTDSTVAVFTAQNSSQAYTANPPENDLLKVISSQVSISSEPPTGLWIGSSNGSLQSSQIFFWVRARSGLPQMTQE</sequence>
<dbReference type="Gramene" id="EME30669">
    <property type="protein sequence ID" value="EME30669"/>
    <property type="gene ID" value="Gasu_21260"/>
</dbReference>
<accession>M2Y4A7</accession>
<protein>
    <submittedName>
        <fullName evidence="1">Uncharacterized protein</fullName>
    </submittedName>
</protein>
<dbReference type="Proteomes" id="UP000030680">
    <property type="component" value="Unassembled WGS sequence"/>
</dbReference>
<dbReference type="GeneID" id="17089384"/>
<proteinExistence type="predicted"/>